<proteinExistence type="predicted"/>
<name>A0A9I9DMK9_CUCME</name>
<dbReference type="EnsemblPlants" id="MELO3C021165.2.1">
    <property type="protein sequence ID" value="MELO3C021165.2.1"/>
    <property type="gene ID" value="MELO3C021165.2"/>
</dbReference>
<protein>
    <submittedName>
        <fullName evidence="2">Uncharacterized protein</fullName>
    </submittedName>
</protein>
<dbReference type="AlphaFoldDB" id="A0A9I9DMK9"/>
<organism evidence="2">
    <name type="scientific">Cucumis melo</name>
    <name type="common">Muskmelon</name>
    <dbReference type="NCBI Taxonomy" id="3656"/>
    <lineage>
        <taxon>Eukaryota</taxon>
        <taxon>Viridiplantae</taxon>
        <taxon>Streptophyta</taxon>
        <taxon>Embryophyta</taxon>
        <taxon>Tracheophyta</taxon>
        <taxon>Spermatophyta</taxon>
        <taxon>Magnoliopsida</taxon>
        <taxon>eudicotyledons</taxon>
        <taxon>Gunneridae</taxon>
        <taxon>Pentapetalae</taxon>
        <taxon>rosids</taxon>
        <taxon>fabids</taxon>
        <taxon>Cucurbitales</taxon>
        <taxon>Cucurbitaceae</taxon>
        <taxon>Benincaseae</taxon>
        <taxon>Cucumis</taxon>
    </lineage>
</organism>
<evidence type="ECO:0000313" key="2">
    <source>
        <dbReference type="EnsemblPlants" id="MELO3C021165.2.1"/>
    </source>
</evidence>
<reference evidence="2" key="1">
    <citation type="submission" date="2023-03" db="UniProtKB">
        <authorList>
            <consortium name="EnsemblPlants"/>
        </authorList>
    </citation>
    <scope>IDENTIFICATION</scope>
</reference>
<evidence type="ECO:0000256" key="1">
    <source>
        <dbReference type="SAM" id="MobiDB-lite"/>
    </source>
</evidence>
<accession>A0A9I9DMK9</accession>
<sequence>MVSKKNLRGTYPNQGRKISSLTTNGCQTGYSNELLDQLTSTYPIQGGEILNLTVDVGETRYSKEVIYRGRGGNR</sequence>
<feature type="region of interest" description="Disordered" evidence="1">
    <location>
        <begin position="1"/>
        <end position="23"/>
    </location>
</feature>
<dbReference type="Gramene" id="MELO3C021165.2.1">
    <property type="protein sequence ID" value="MELO3C021165.2.1"/>
    <property type="gene ID" value="MELO3C021165.2"/>
</dbReference>
<feature type="compositionally biased region" description="Polar residues" evidence="1">
    <location>
        <begin position="11"/>
        <end position="23"/>
    </location>
</feature>